<name>A0A448MZ98_9ACTN</name>
<dbReference type="UniPathway" id="UPA00251">
    <property type="reaction ID" value="UER00317"/>
</dbReference>
<dbReference type="GO" id="GO:0042286">
    <property type="term" value="F:glutamate-1-semialdehyde 2,1-aminomutase activity"/>
    <property type="evidence" value="ECO:0007669"/>
    <property type="project" value="UniProtKB-UniRule"/>
</dbReference>
<evidence type="ECO:0000256" key="8">
    <source>
        <dbReference type="HAMAP-Rule" id="MF_00375"/>
    </source>
</evidence>
<dbReference type="NCBIfam" id="NF000818">
    <property type="entry name" value="PRK00062.1"/>
    <property type="match status" value="1"/>
</dbReference>
<evidence type="ECO:0000313" key="9">
    <source>
        <dbReference type="EMBL" id="VEH70449.1"/>
    </source>
</evidence>
<accession>A0A448MZ98</accession>
<evidence type="ECO:0000256" key="6">
    <source>
        <dbReference type="ARBA" id="ARBA00023235"/>
    </source>
</evidence>
<dbReference type="GO" id="GO:0008483">
    <property type="term" value="F:transaminase activity"/>
    <property type="evidence" value="ECO:0007669"/>
    <property type="project" value="InterPro"/>
</dbReference>
<dbReference type="InterPro" id="IPR015421">
    <property type="entry name" value="PyrdxlP-dep_Trfase_major"/>
</dbReference>
<evidence type="ECO:0000256" key="5">
    <source>
        <dbReference type="ARBA" id="ARBA00022898"/>
    </source>
</evidence>
<comment type="catalytic activity">
    <reaction evidence="1 8">
        <text>(S)-4-amino-5-oxopentanoate = 5-aminolevulinate</text>
        <dbReference type="Rhea" id="RHEA:14265"/>
        <dbReference type="ChEBI" id="CHEBI:57501"/>
        <dbReference type="ChEBI" id="CHEBI:356416"/>
        <dbReference type="EC" id="5.4.3.8"/>
    </reaction>
</comment>
<comment type="subcellular location">
    <subcellularLocation>
        <location evidence="8">Cytoplasm</location>
    </subcellularLocation>
</comment>
<dbReference type="FunFam" id="3.40.640.10:FF:000021">
    <property type="entry name" value="Glutamate-1-semialdehyde 2,1-aminomutase"/>
    <property type="match status" value="1"/>
</dbReference>
<proteinExistence type="inferred from homology"/>
<evidence type="ECO:0000256" key="2">
    <source>
        <dbReference type="ARBA" id="ARBA00001933"/>
    </source>
</evidence>
<keyword evidence="7 8" id="KW-0627">Porphyrin biosynthesis</keyword>
<sequence>MAGLNQEWMTRACEAIPGGVNSPVRAFASVGGTPRFIKQASGCRVTDVDGTSYVDLVCSWGPALLGHAHPQVVAAVQEAAARGLSFGAPTGAEVELAERIRARVPVAEHVRLVSTGTEATMTAVRIARGATGRDKIVKFAGCYHGHSDALLAAAGSGVATQGLPGSAGVTVAAAADTIVLAYNDFDELRSLFERIGGQIAAVITEAAPANMGVVTPAEGFNAEIRRLTAEHGALMILDEVLTGFRVGASGWWGFEAGVEAPEWVPDLITFGKVVGGGMPLAAVGGRREVMDLLAPLGPVYQAGTLSGNPLATAAGIATLDLAKPEVYDRVDARSAELQRLVGDALTGAGVPHVIQTAGNLFSVFFREKPVIDYADAQDQDTAAYGRFFHAMLDGGVALPPSAFEAWFLSVAHDDAAMETVETALKQAARAALPTGESIR</sequence>
<comment type="similarity">
    <text evidence="4 8">Belongs to the class-III pyridoxal-phosphate-dependent aminotransferase family. HemL subfamily.</text>
</comment>
<organism evidence="9 10">
    <name type="scientific">Arachnia propionica</name>
    <dbReference type="NCBI Taxonomy" id="1750"/>
    <lineage>
        <taxon>Bacteria</taxon>
        <taxon>Bacillati</taxon>
        <taxon>Actinomycetota</taxon>
        <taxon>Actinomycetes</taxon>
        <taxon>Propionibacteriales</taxon>
        <taxon>Propionibacteriaceae</taxon>
        <taxon>Arachnia</taxon>
    </lineage>
</organism>
<evidence type="ECO:0000256" key="3">
    <source>
        <dbReference type="ARBA" id="ARBA00004819"/>
    </source>
</evidence>
<dbReference type="SUPFAM" id="SSF53383">
    <property type="entry name" value="PLP-dependent transferases"/>
    <property type="match status" value="1"/>
</dbReference>
<dbReference type="Proteomes" id="UP000273044">
    <property type="component" value="Chromosome"/>
</dbReference>
<dbReference type="InterPro" id="IPR015424">
    <property type="entry name" value="PyrdxlP-dep_Trfase"/>
</dbReference>
<comment type="pathway">
    <text evidence="3">Porphyrin-containing compound metabolism; protoporphyrin-IX biosynthesis; 5-aminolevulinate from L-glutamyl-tRNA(Glu): step 2/2.</text>
</comment>
<dbReference type="AlphaFoldDB" id="A0A448MZ98"/>
<dbReference type="InterPro" id="IPR005814">
    <property type="entry name" value="Aminotrans_3"/>
</dbReference>
<dbReference type="CDD" id="cd00610">
    <property type="entry name" value="OAT_like"/>
    <property type="match status" value="1"/>
</dbReference>
<dbReference type="RefSeq" id="WP_061786887.1">
    <property type="nucleotide sequence ID" value="NZ_LR134406.1"/>
</dbReference>
<protein>
    <recommendedName>
        <fullName evidence="8">Glutamate-1-semialdehyde 2,1-aminomutase</fullName>
        <shortName evidence="8">GSA</shortName>
        <ecNumber evidence="8">5.4.3.8</ecNumber>
    </recommendedName>
    <alternativeName>
        <fullName evidence="8">Glutamate-1-semialdehyde aminotransferase</fullName>
        <shortName evidence="8">GSA-AT</shortName>
    </alternativeName>
</protein>
<dbReference type="GO" id="GO:0005737">
    <property type="term" value="C:cytoplasm"/>
    <property type="evidence" value="ECO:0007669"/>
    <property type="project" value="UniProtKB-SubCell"/>
</dbReference>
<dbReference type="Gene3D" id="3.90.1150.10">
    <property type="entry name" value="Aspartate Aminotransferase, domain 1"/>
    <property type="match status" value="1"/>
</dbReference>
<dbReference type="InterPro" id="IPR004639">
    <property type="entry name" value="4pyrrol_synth_GluAld_NH2Trfase"/>
</dbReference>
<dbReference type="Gene3D" id="3.40.640.10">
    <property type="entry name" value="Type I PLP-dependent aspartate aminotransferase-like (Major domain)"/>
    <property type="match status" value="1"/>
</dbReference>
<feature type="modified residue" description="N6-(pyridoxal phosphate)lysine" evidence="8">
    <location>
        <position position="272"/>
    </location>
</feature>
<dbReference type="EC" id="5.4.3.8" evidence="8"/>
<comment type="cofactor">
    <cofactor evidence="2 8">
        <name>pyridoxal 5'-phosphate</name>
        <dbReference type="ChEBI" id="CHEBI:597326"/>
    </cofactor>
</comment>
<keyword evidence="8" id="KW-0963">Cytoplasm</keyword>
<dbReference type="PANTHER" id="PTHR43713">
    <property type="entry name" value="GLUTAMATE-1-SEMIALDEHYDE 2,1-AMINOMUTASE"/>
    <property type="match status" value="1"/>
</dbReference>
<dbReference type="EMBL" id="LR134406">
    <property type="protein sequence ID" value="VEH70449.1"/>
    <property type="molecule type" value="Genomic_DNA"/>
</dbReference>
<keyword evidence="10" id="KW-1185">Reference proteome</keyword>
<dbReference type="InterPro" id="IPR015422">
    <property type="entry name" value="PyrdxlP-dep_Trfase_small"/>
</dbReference>
<comment type="subunit">
    <text evidence="8">Homodimer.</text>
</comment>
<dbReference type="HAMAP" id="MF_00375">
    <property type="entry name" value="HemL_aminotrans_3"/>
    <property type="match status" value="1"/>
</dbReference>
<dbReference type="GO" id="GO:0030170">
    <property type="term" value="F:pyridoxal phosphate binding"/>
    <property type="evidence" value="ECO:0007669"/>
    <property type="project" value="InterPro"/>
</dbReference>
<keyword evidence="6 8" id="KW-0413">Isomerase</keyword>
<evidence type="ECO:0000256" key="4">
    <source>
        <dbReference type="ARBA" id="ARBA00008981"/>
    </source>
</evidence>
<evidence type="ECO:0000313" key="10">
    <source>
        <dbReference type="Proteomes" id="UP000273044"/>
    </source>
</evidence>
<dbReference type="NCBIfam" id="TIGR00713">
    <property type="entry name" value="hemL"/>
    <property type="match status" value="1"/>
</dbReference>
<dbReference type="Pfam" id="PF00202">
    <property type="entry name" value="Aminotran_3"/>
    <property type="match status" value="1"/>
</dbReference>
<gene>
    <name evidence="8 9" type="primary">hemL</name>
    <name evidence="9" type="ORF">NCTC12967_01745</name>
</gene>
<dbReference type="PANTHER" id="PTHR43713:SF3">
    <property type="entry name" value="GLUTAMATE-1-SEMIALDEHYDE 2,1-AMINOMUTASE 1, CHLOROPLASTIC-RELATED"/>
    <property type="match status" value="1"/>
</dbReference>
<dbReference type="GeneID" id="64407205"/>
<keyword evidence="5 8" id="KW-0663">Pyridoxal phosphate</keyword>
<evidence type="ECO:0000256" key="1">
    <source>
        <dbReference type="ARBA" id="ARBA00001579"/>
    </source>
</evidence>
<dbReference type="GO" id="GO:0006782">
    <property type="term" value="P:protoporphyrinogen IX biosynthetic process"/>
    <property type="evidence" value="ECO:0007669"/>
    <property type="project" value="UniProtKB-UniRule"/>
</dbReference>
<evidence type="ECO:0000256" key="7">
    <source>
        <dbReference type="ARBA" id="ARBA00023244"/>
    </source>
</evidence>
<reference evidence="9 10" key="1">
    <citation type="submission" date="2018-12" db="EMBL/GenBank/DDBJ databases">
        <authorList>
            <consortium name="Pathogen Informatics"/>
        </authorList>
    </citation>
    <scope>NUCLEOTIDE SEQUENCE [LARGE SCALE GENOMIC DNA]</scope>
    <source>
        <strain evidence="9 10">NCTC12967</strain>
    </source>
</reference>